<protein>
    <submittedName>
        <fullName evidence="1">Uncharacterized protein</fullName>
    </submittedName>
</protein>
<dbReference type="RefSeq" id="WP_206091598.1">
    <property type="nucleotide sequence ID" value="NZ_CP065053.1"/>
</dbReference>
<organism evidence="1 2">
    <name type="scientific">Massilia antarctica</name>
    <dbReference type="NCBI Taxonomy" id="2765360"/>
    <lineage>
        <taxon>Bacteria</taxon>
        <taxon>Pseudomonadati</taxon>
        <taxon>Pseudomonadota</taxon>
        <taxon>Betaproteobacteria</taxon>
        <taxon>Burkholderiales</taxon>
        <taxon>Oxalobacteraceae</taxon>
        <taxon>Telluria group</taxon>
        <taxon>Massilia</taxon>
    </lineage>
</organism>
<dbReference type="Proteomes" id="UP000662888">
    <property type="component" value="Chromosome"/>
</dbReference>
<sequence length="147" mass="15960">MSAATVPQPGAPAVDAVRRANEEATMRALARGDAVLAKWIQDRVLVDTNAVAHAWNISSQAVHAARKRGEIFAVWANGKHWYAREALRFERGKLARINRTLGDVDPSSKLLFFLRQHGALGGKIVADAIAGGNLDDVLRLAGNWART</sequence>
<keyword evidence="2" id="KW-1185">Reference proteome</keyword>
<evidence type="ECO:0000313" key="1">
    <source>
        <dbReference type="EMBL" id="QPI52100.1"/>
    </source>
</evidence>
<dbReference type="EMBL" id="CP065053">
    <property type="protein sequence ID" value="QPI52100.1"/>
    <property type="molecule type" value="Genomic_DNA"/>
</dbReference>
<proteinExistence type="predicted"/>
<accession>A0AA49AAU0</accession>
<gene>
    <name evidence="1" type="ORF">IV454_11710</name>
</gene>
<evidence type="ECO:0000313" key="2">
    <source>
        <dbReference type="Proteomes" id="UP000662888"/>
    </source>
</evidence>
<reference evidence="1 2" key="1">
    <citation type="submission" date="2020-11" db="EMBL/GenBank/DDBJ databases">
        <authorList>
            <person name="Sun Q."/>
        </authorList>
    </citation>
    <scope>NUCLEOTIDE SEQUENCE [LARGE SCALE GENOMIC DNA]</scope>
    <source>
        <strain evidence="1 2">P8398</strain>
    </source>
</reference>
<name>A0AA49AAU0_9BURK</name>